<feature type="signal peptide" evidence="1">
    <location>
        <begin position="1"/>
        <end position="26"/>
    </location>
</feature>
<gene>
    <name evidence="2" type="ORF">PQU95_05720</name>
</gene>
<organism evidence="2 3">
    <name type="scientific">Vogesella aquatica</name>
    <dbReference type="NCBI Taxonomy" id="2984206"/>
    <lineage>
        <taxon>Bacteria</taxon>
        <taxon>Pseudomonadati</taxon>
        <taxon>Pseudomonadota</taxon>
        <taxon>Betaproteobacteria</taxon>
        <taxon>Neisseriales</taxon>
        <taxon>Chromobacteriaceae</taxon>
        <taxon>Vogesella</taxon>
    </lineage>
</organism>
<accession>A0ABT5IVW4</accession>
<evidence type="ECO:0008006" key="4">
    <source>
        <dbReference type="Google" id="ProtNLM"/>
    </source>
</evidence>
<evidence type="ECO:0000256" key="1">
    <source>
        <dbReference type="SAM" id="SignalP"/>
    </source>
</evidence>
<reference evidence="2 3" key="1">
    <citation type="submission" date="2023-01" db="EMBL/GenBank/DDBJ databases">
        <title>Novel species of the genus Vogesella isolated from rivers.</title>
        <authorList>
            <person name="Lu H."/>
        </authorList>
    </citation>
    <scope>NUCLEOTIDE SEQUENCE [LARGE SCALE GENOMIC DNA]</scope>
    <source>
        <strain evidence="2 3">DC21W</strain>
    </source>
</reference>
<dbReference type="RefSeq" id="WP_272751107.1">
    <property type="nucleotide sequence ID" value="NZ_JAQQLF010000006.1"/>
</dbReference>
<proteinExistence type="predicted"/>
<protein>
    <recommendedName>
        <fullName evidence="4">Peptidase</fullName>
    </recommendedName>
</protein>
<dbReference type="EMBL" id="JAQQLF010000006">
    <property type="protein sequence ID" value="MDC7716712.1"/>
    <property type="molecule type" value="Genomic_DNA"/>
</dbReference>
<name>A0ABT5IVW4_9NEIS</name>
<evidence type="ECO:0000313" key="3">
    <source>
        <dbReference type="Proteomes" id="UP001219956"/>
    </source>
</evidence>
<dbReference type="Proteomes" id="UP001219956">
    <property type="component" value="Unassembled WGS sequence"/>
</dbReference>
<comment type="caution">
    <text evidence="2">The sequence shown here is derived from an EMBL/GenBank/DDBJ whole genome shotgun (WGS) entry which is preliminary data.</text>
</comment>
<keyword evidence="1" id="KW-0732">Signal</keyword>
<feature type="chain" id="PRO_5045725345" description="Peptidase" evidence="1">
    <location>
        <begin position="27"/>
        <end position="239"/>
    </location>
</feature>
<evidence type="ECO:0000313" key="2">
    <source>
        <dbReference type="EMBL" id="MDC7716712.1"/>
    </source>
</evidence>
<sequence length="239" mass="25830">MPISVQRPLAALAAAALLATALPALAQPGPASACLFIHHAGLHTLPDGSLSDDASPAAQLRYSQLLREARQRISDTFGAPQASPLVVFFSQPQGFGRYRLNAVGSAQFIGSRACVLMGPQGQNVDALAHELVHAEIHYRAGALKRWLQLPTWFDEGVAMQVDYRPRYMLPADDAANASEVRQLNSFGAFFAGDEQTVVRNYARAHHEAAGWLASTGRHTLYQRLARMQAGESFAEISAP</sequence>
<keyword evidence="3" id="KW-1185">Reference proteome</keyword>